<dbReference type="Pfam" id="PF05721">
    <property type="entry name" value="PhyH"/>
    <property type="match status" value="1"/>
</dbReference>
<dbReference type="PANTHER" id="PTHR20883">
    <property type="entry name" value="PHYTANOYL-COA DIOXYGENASE DOMAIN CONTAINING 1"/>
    <property type="match status" value="1"/>
</dbReference>
<dbReference type="GO" id="GO:0048244">
    <property type="term" value="F:phytanoyl-CoA dioxygenase activity"/>
    <property type="evidence" value="ECO:0007669"/>
    <property type="project" value="UniProtKB-EC"/>
</dbReference>
<dbReference type="AlphaFoldDB" id="D5BRW3"/>
<dbReference type="STRING" id="488538.SAR116_0767"/>
<dbReference type="HOGENOM" id="CLU_048953_9_0_5"/>
<dbReference type="OrthoDB" id="9791262at2"/>
<proteinExistence type="predicted"/>
<evidence type="ECO:0000256" key="1">
    <source>
        <dbReference type="ARBA" id="ARBA00001954"/>
    </source>
</evidence>
<dbReference type="eggNOG" id="COG5285">
    <property type="taxonomic scope" value="Bacteria"/>
</dbReference>
<dbReference type="EC" id="1.14.11.18" evidence="2"/>
<keyword evidence="2" id="KW-0223">Dioxygenase</keyword>
<dbReference type="InterPro" id="IPR008775">
    <property type="entry name" value="Phytyl_CoA_dOase-like"/>
</dbReference>
<organism evidence="2 3">
    <name type="scientific">Puniceispirillum marinum (strain IMCC1322)</name>
    <dbReference type="NCBI Taxonomy" id="488538"/>
    <lineage>
        <taxon>Bacteria</taxon>
        <taxon>Pseudomonadati</taxon>
        <taxon>Pseudomonadota</taxon>
        <taxon>Alphaproteobacteria</taxon>
        <taxon>Candidatus Puniceispirillales</taxon>
        <taxon>Candidatus Puniceispirillaceae</taxon>
        <taxon>Candidatus Puniceispirillum</taxon>
    </lineage>
</organism>
<dbReference type="RefSeq" id="WP_013045639.1">
    <property type="nucleotide sequence ID" value="NC_014010.1"/>
</dbReference>
<evidence type="ECO:0000313" key="2">
    <source>
        <dbReference type="EMBL" id="ADE39010.1"/>
    </source>
</evidence>
<reference evidence="2 3" key="1">
    <citation type="journal article" date="2010" name="J. Bacteriol.">
        <title>Complete genome sequence of "Candidatus Puniceispirillum marinum" IMCC1322, a representative of the SAR116 clade in the Alphaproteobacteria.</title>
        <authorList>
            <person name="Oh H.M."/>
            <person name="Kwon K.K."/>
            <person name="Kang I."/>
            <person name="Kang S.G."/>
            <person name="Lee J.H."/>
            <person name="Kim S.J."/>
            <person name="Cho J.C."/>
        </authorList>
    </citation>
    <scope>NUCLEOTIDE SEQUENCE [LARGE SCALE GENOMIC DNA]</scope>
    <source>
        <strain evidence="2 3">IMCC1322</strain>
    </source>
</reference>
<dbReference type="SUPFAM" id="SSF51197">
    <property type="entry name" value="Clavaminate synthase-like"/>
    <property type="match status" value="1"/>
</dbReference>
<keyword evidence="3" id="KW-1185">Reference proteome</keyword>
<dbReference type="EMBL" id="CP001751">
    <property type="protein sequence ID" value="ADE39010.1"/>
    <property type="molecule type" value="Genomic_DNA"/>
</dbReference>
<dbReference type="GO" id="GO:0005506">
    <property type="term" value="F:iron ion binding"/>
    <property type="evidence" value="ECO:0007669"/>
    <property type="project" value="UniProtKB-ARBA"/>
</dbReference>
<gene>
    <name evidence="2" type="ordered locus">SAR116_0767</name>
</gene>
<dbReference type="Gene3D" id="2.60.120.620">
    <property type="entry name" value="q2cbj1_9rhob like domain"/>
    <property type="match status" value="1"/>
</dbReference>
<evidence type="ECO:0000313" key="3">
    <source>
        <dbReference type="Proteomes" id="UP000007460"/>
    </source>
</evidence>
<comment type="cofactor">
    <cofactor evidence="1">
        <name>Fe(2+)</name>
        <dbReference type="ChEBI" id="CHEBI:29033"/>
    </cofactor>
</comment>
<accession>D5BRW3</accession>
<sequence length="273" mass="30505">MLTDAQKQHYDDHGFVAPIDIFTANEIASIRADIEAADEQYHDELAGAGRNNAHYVLPVLDAITHDSRILDAVESLIGRDILVCGTTLFIKPPHTEGFVSWHQDARYIGLEPHNWVTAWLAIDDVDEQNGCMRMVSGSHKAPLQDHVDTFGEDNILTRGQTVPDIRMEDSVPVIMQAGQLSLHHPRIVHGSGPNHSDKRRMGFAIQSYIGANVDQVIGKIWVQHARGNDTYQYHQYAGRPSQPMQPDDLAFRQKANDCLSDIFYAGADKKGQF</sequence>
<dbReference type="KEGG" id="apb:SAR116_0767"/>
<dbReference type="PANTHER" id="PTHR20883:SF48">
    <property type="entry name" value="ECTOINE DIOXYGENASE"/>
    <property type="match status" value="1"/>
</dbReference>
<name>D5BRW3_PUNMI</name>
<protein>
    <submittedName>
        <fullName evidence="2">Phytanoyl-CoA dioxygenase, putative</fullName>
        <ecNumber evidence="2">1.14.11.18</ecNumber>
    </submittedName>
</protein>
<keyword evidence="2" id="KW-0560">Oxidoreductase</keyword>
<dbReference type="Proteomes" id="UP000007460">
    <property type="component" value="Chromosome"/>
</dbReference>